<evidence type="ECO:0000256" key="1">
    <source>
        <dbReference type="ARBA" id="ARBA00022801"/>
    </source>
</evidence>
<comment type="caution">
    <text evidence="3">The sequence shown here is derived from an EMBL/GenBank/DDBJ whole genome shotgun (WGS) entry which is preliminary data.</text>
</comment>
<evidence type="ECO:0000313" key="4">
    <source>
        <dbReference type="Proteomes" id="UP001519287"/>
    </source>
</evidence>
<dbReference type="Gene3D" id="3.40.710.10">
    <property type="entry name" value="DD-peptidase/beta-lactamase superfamily"/>
    <property type="match status" value="1"/>
</dbReference>
<keyword evidence="4" id="KW-1185">Reference proteome</keyword>
<dbReference type="Pfam" id="PF00144">
    <property type="entry name" value="Beta-lactamase"/>
    <property type="match status" value="1"/>
</dbReference>
<organism evidence="3 4">
    <name type="scientific">Paenibacillus eucommiae</name>
    <dbReference type="NCBI Taxonomy" id="1355755"/>
    <lineage>
        <taxon>Bacteria</taxon>
        <taxon>Bacillati</taxon>
        <taxon>Bacillota</taxon>
        <taxon>Bacilli</taxon>
        <taxon>Bacillales</taxon>
        <taxon>Paenibacillaceae</taxon>
        <taxon>Paenibacillus</taxon>
    </lineage>
</organism>
<proteinExistence type="predicted"/>
<feature type="domain" description="Beta-lactamase-related" evidence="2">
    <location>
        <begin position="25"/>
        <end position="338"/>
    </location>
</feature>
<reference evidence="3 4" key="1">
    <citation type="submission" date="2021-03" db="EMBL/GenBank/DDBJ databases">
        <title>Genomic Encyclopedia of Type Strains, Phase IV (KMG-IV): sequencing the most valuable type-strain genomes for metagenomic binning, comparative biology and taxonomic classification.</title>
        <authorList>
            <person name="Goeker M."/>
        </authorList>
    </citation>
    <scope>NUCLEOTIDE SEQUENCE [LARGE SCALE GENOMIC DNA]</scope>
    <source>
        <strain evidence="3 4">DSM 26048</strain>
    </source>
</reference>
<dbReference type="RefSeq" id="WP_209972218.1">
    <property type="nucleotide sequence ID" value="NZ_JAGGLB010000009.1"/>
</dbReference>
<sequence>MRIDHTELKRNTERCNAELELIIQEGKTSCLSVAVLKRDRIVYEFYHGDSSPIPGFAAPISKGTMFNVGSVTKPITGAALVKLIEMGRLKLNDSISRHIPEFRFPEVTILHLLTHTAGFNTSDADHIEAPVSDEDVPHYLQRIYEISHLLHKPGEVCNYCSWGYCILMDVVQRVSGMPFEEFVRATLFEPLGMQDSVFSADLLEGREYVLPWHQESGRFLEREAKTATIGDRGLFTTATDLLRFASVFLNGGVNPATNAKVFSSAAIACMLREIPDRRLNKTPVFWRKGEQDTYGCFSDLHSPSAVGHTGFSGCMLMIDPEFDIAAAILTNSLTWHADWNNYSRVCSLVMAMSGARE</sequence>
<dbReference type="SUPFAM" id="SSF56601">
    <property type="entry name" value="beta-lactamase/transpeptidase-like"/>
    <property type="match status" value="1"/>
</dbReference>
<dbReference type="Proteomes" id="UP001519287">
    <property type="component" value="Unassembled WGS sequence"/>
</dbReference>
<dbReference type="EMBL" id="JAGGLB010000009">
    <property type="protein sequence ID" value="MBP1991456.1"/>
    <property type="molecule type" value="Genomic_DNA"/>
</dbReference>
<evidence type="ECO:0000313" key="3">
    <source>
        <dbReference type="EMBL" id="MBP1991456.1"/>
    </source>
</evidence>
<dbReference type="InterPro" id="IPR050789">
    <property type="entry name" value="Diverse_Enzym_Activities"/>
</dbReference>
<dbReference type="PANTHER" id="PTHR43283">
    <property type="entry name" value="BETA-LACTAMASE-RELATED"/>
    <property type="match status" value="1"/>
</dbReference>
<accession>A0ABS4IWS9</accession>
<evidence type="ECO:0000259" key="2">
    <source>
        <dbReference type="Pfam" id="PF00144"/>
    </source>
</evidence>
<protein>
    <submittedName>
        <fullName evidence="3">CubicO group peptidase (Beta-lactamase class C family)</fullName>
    </submittedName>
</protein>
<gene>
    <name evidence="3" type="ORF">J2Z66_003063</name>
</gene>
<keyword evidence="1" id="KW-0378">Hydrolase</keyword>
<dbReference type="InterPro" id="IPR001466">
    <property type="entry name" value="Beta-lactam-related"/>
</dbReference>
<dbReference type="PANTHER" id="PTHR43283:SF11">
    <property type="entry name" value="BETA-LACTAMASE-RELATED DOMAIN-CONTAINING PROTEIN"/>
    <property type="match status" value="1"/>
</dbReference>
<name>A0ABS4IWS9_9BACL</name>
<dbReference type="InterPro" id="IPR012338">
    <property type="entry name" value="Beta-lactam/transpept-like"/>
</dbReference>